<keyword evidence="1 3" id="KW-0560">Oxidoreductase</keyword>
<proteinExistence type="predicted"/>
<dbReference type="Pfam" id="PF00296">
    <property type="entry name" value="Bac_luciferase"/>
    <property type="match status" value="1"/>
</dbReference>
<dbReference type="EMBL" id="UPHP01000039">
    <property type="protein sequence ID" value="VBA37022.1"/>
    <property type="molecule type" value="Genomic_DNA"/>
</dbReference>
<evidence type="ECO:0000259" key="2">
    <source>
        <dbReference type="Pfam" id="PF00296"/>
    </source>
</evidence>
<dbReference type="AlphaFoldDB" id="A0A498PXQ0"/>
<protein>
    <submittedName>
        <fullName evidence="3">Phthiodiolone/phenolphthiodiolone dimycocerosates ketoreductase</fullName>
        <ecNumber evidence="3">1.2.-.-</ecNumber>
    </submittedName>
</protein>
<keyword evidence="4" id="KW-1185">Reference proteome</keyword>
<name>A0A498PXQ0_9MYCO</name>
<dbReference type="CDD" id="cd01097">
    <property type="entry name" value="Tetrahydromethanopterin_reductase"/>
    <property type="match status" value="1"/>
</dbReference>
<reference evidence="3 4" key="1">
    <citation type="submission" date="2018-09" db="EMBL/GenBank/DDBJ databases">
        <authorList>
            <person name="Tagini F."/>
        </authorList>
    </citation>
    <scope>NUCLEOTIDE SEQUENCE [LARGE SCALE GENOMIC DNA]</scope>
    <source>
        <strain evidence="3 4">MK136</strain>
    </source>
</reference>
<evidence type="ECO:0000313" key="3">
    <source>
        <dbReference type="EMBL" id="VBA37022.1"/>
    </source>
</evidence>
<dbReference type="PANTHER" id="PTHR43244">
    <property type="match status" value="1"/>
</dbReference>
<dbReference type="OrthoDB" id="9775082at2"/>
<dbReference type="EC" id="1.2.-.-" evidence="3"/>
<evidence type="ECO:0000313" key="4">
    <source>
        <dbReference type="Proteomes" id="UP000273307"/>
    </source>
</evidence>
<dbReference type="GO" id="GO:0016705">
    <property type="term" value="F:oxidoreductase activity, acting on paired donors, with incorporation or reduction of molecular oxygen"/>
    <property type="evidence" value="ECO:0007669"/>
    <property type="project" value="InterPro"/>
</dbReference>
<evidence type="ECO:0000256" key="1">
    <source>
        <dbReference type="ARBA" id="ARBA00023002"/>
    </source>
</evidence>
<dbReference type="InterPro" id="IPR036661">
    <property type="entry name" value="Luciferase-like_sf"/>
</dbReference>
<gene>
    <name evidence="3" type="ORF">LAUMK136_01714</name>
</gene>
<dbReference type="SUPFAM" id="SSF51679">
    <property type="entry name" value="Bacterial luciferase-like"/>
    <property type="match status" value="1"/>
</dbReference>
<dbReference type="Proteomes" id="UP000273307">
    <property type="component" value="Unassembled WGS sequence"/>
</dbReference>
<dbReference type="PANTHER" id="PTHR43244:SF1">
    <property type="entry name" value="5,10-METHYLENETETRAHYDROMETHANOPTERIN REDUCTASE"/>
    <property type="match status" value="1"/>
</dbReference>
<dbReference type="InterPro" id="IPR011251">
    <property type="entry name" value="Luciferase-like_dom"/>
</dbReference>
<organism evidence="3 4">
    <name type="scientific">Mycobacterium attenuatum</name>
    <dbReference type="NCBI Taxonomy" id="2341086"/>
    <lineage>
        <taxon>Bacteria</taxon>
        <taxon>Bacillati</taxon>
        <taxon>Actinomycetota</taxon>
        <taxon>Actinomycetes</taxon>
        <taxon>Mycobacteriales</taxon>
        <taxon>Mycobacteriaceae</taxon>
        <taxon>Mycobacterium</taxon>
    </lineage>
</organism>
<accession>A0A498PXQ0</accession>
<sequence length="391" mass="42187">MSRGGFRFGFVDSLVHSRFRPGWLARSSMVAATLTGADSYWVGDHLNALVPRSIATPEYLGIAAKLVPSVDANYEPWTMLGNLAYGRPKRLRLGVCVTDASRRNPAVTAQAAATLQLLTRGNAILGIGVGEREANEPYGVEWTKPVARFEEALATIRALWGSNGELVSRESAYFPLRNAAFDLPPYRGKWPEIWIAAHGPRMLRATGRYADAWVPIVLVRPDDYRRALETVRAAASDAGRDPMSITPSAVRGVITGRNSDDVAEALDSVVVKMTALGVPGDVWARHGVEHPMGADFSGVQDLIPQTMDQQTVLSYTAKVPPALMKEVVFSGTPAEVVDQVAEWRDHGLEYLLVINGSLVNPSLGKAVAASLPHAKVLRGLKKLGVSSPTCG</sequence>
<dbReference type="Gene3D" id="3.20.20.30">
    <property type="entry name" value="Luciferase-like domain"/>
    <property type="match status" value="1"/>
</dbReference>
<feature type="domain" description="Luciferase-like" evidence="2">
    <location>
        <begin position="32"/>
        <end position="348"/>
    </location>
</feature>
<dbReference type="InterPro" id="IPR050564">
    <property type="entry name" value="F420-G6PD/mer"/>
</dbReference>